<proteinExistence type="predicted"/>
<organism evidence="1 2">
    <name type="scientific">Streptomyces kasugaensis</name>
    <dbReference type="NCBI Taxonomy" id="1946"/>
    <lineage>
        <taxon>Bacteria</taxon>
        <taxon>Bacillati</taxon>
        <taxon>Actinomycetota</taxon>
        <taxon>Actinomycetes</taxon>
        <taxon>Kitasatosporales</taxon>
        <taxon>Streptomycetaceae</taxon>
        <taxon>Streptomyces</taxon>
    </lineage>
</organism>
<dbReference type="AlphaFoldDB" id="A0A4Q9HN51"/>
<dbReference type="Proteomes" id="UP000292452">
    <property type="component" value="Unassembled WGS sequence"/>
</dbReference>
<protein>
    <submittedName>
        <fullName evidence="1">DUF3830 family protein</fullName>
    </submittedName>
</protein>
<dbReference type="RefSeq" id="WP_052861901.1">
    <property type="nucleotide sequence ID" value="NZ_SIXH01000362.1"/>
</dbReference>
<dbReference type="InterPro" id="IPR024532">
    <property type="entry name" value="DUF3830"/>
</dbReference>
<name>A0A4Q9HN51_STRKA</name>
<sequence length="166" mass="18007">MTDRLIEVSLAGRGVRCTAKLLDDRAPITCDAVWDALPLGGDVYHAKYARNEIYTLVPPFAPQEPPLENPTVTPIPGDLCYFTFTGTQLGTASYGYESGAGHQGRATVVDLALFYERNNLLINGDTGWVPGIVWGTVVDGLARMADACQDLWRSGAQGESLTFRRA</sequence>
<reference evidence="1 2" key="1">
    <citation type="submission" date="2019-02" db="EMBL/GenBank/DDBJ databases">
        <title>Draft Genome Sequence of Streptomyces sp. AM-2504, identified by 16S rRNA comparative analysis as a Streptomyces Kasugaensis strain.</title>
        <authorList>
            <person name="Napolioni V."/>
            <person name="Giuliodori A.M."/>
            <person name="Spurio R."/>
            <person name="Fabbretti A."/>
        </authorList>
    </citation>
    <scope>NUCLEOTIDE SEQUENCE [LARGE SCALE GENOMIC DNA]</scope>
    <source>
        <strain evidence="1 2">AM-2504</strain>
    </source>
</reference>
<dbReference type="InterPro" id="IPR029000">
    <property type="entry name" value="Cyclophilin-like_dom_sf"/>
</dbReference>
<dbReference type="EMBL" id="SIXH01000362">
    <property type="protein sequence ID" value="TBO56272.1"/>
    <property type="molecule type" value="Genomic_DNA"/>
</dbReference>
<dbReference type="Pfam" id="PF12903">
    <property type="entry name" value="DUF3830"/>
    <property type="match status" value="1"/>
</dbReference>
<evidence type="ECO:0000313" key="2">
    <source>
        <dbReference type="Proteomes" id="UP000292452"/>
    </source>
</evidence>
<dbReference type="Gene3D" id="2.40.100.20">
    <property type="match status" value="1"/>
</dbReference>
<comment type="caution">
    <text evidence="1">The sequence shown here is derived from an EMBL/GenBank/DDBJ whole genome shotgun (WGS) entry which is preliminary data.</text>
</comment>
<dbReference type="GeneID" id="97378896"/>
<keyword evidence="2" id="KW-1185">Reference proteome</keyword>
<dbReference type="SUPFAM" id="SSF50891">
    <property type="entry name" value="Cyclophilin-like"/>
    <property type="match status" value="1"/>
</dbReference>
<evidence type="ECO:0000313" key="1">
    <source>
        <dbReference type="EMBL" id="TBO56272.1"/>
    </source>
</evidence>
<accession>A0A4Q9HN51</accession>
<gene>
    <name evidence="1" type="ORF">EYS09_28795</name>
</gene>